<dbReference type="InterPro" id="IPR009051">
    <property type="entry name" value="Helical_ferredxn"/>
</dbReference>
<dbReference type="RefSeq" id="WP_138563288.1">
    <property type="nucleotide sequence ID" value="NZ_CP040602.1"/>
</dbReference>
<evidence type="ECO:0000256" key="3">
    <source>
        <dbReference type="ARBA" id="ARBA00022737"/>
    </source>
</evidence>
<dbReference type="GO" id="GO:0046872">
    <property type="term" value="F:metal ion binding"/>
    <property type="evidence" value="ECO:0007669"/>
    <property type="project" value="UniProtKB-UniRule"/>
</dbReference>
<dbReference type="NCBIfam" id="NF008434">
    <property type="entry name" value="PRK11274.1"/>
    <property type="match status" value="1"/>
</dbReference>
<keyword evidence="6" id="KW-0249">Electron transport</keyword>
<keyword evidence="6" id="KW-0813">Transport</keyword>
<keyword evidence="3" id="KW-0677">Repeat</keyword>
<dbReference type="PIRSF" id="PIRSF000139">
    <property type="entry name" value="Glc_ox_4Fe-4S"/>
    <property type="match status" value="1"/>
</dbReference>
<dbReference type="PROSITE" id="PS00198">
    <property type="entry name" value="4FE4S_FER_1"/>
    <property type="match status" value="2"/>
</dbReference>
<evidence type="ECO:0000256" key="5">
    <source>
        <dbReference type="ARBA" id="ARBA00023014"/>
    </source>
</evidence>
<dbReference type="KEGG" id="thig:FE785_00340"/>
<keyword evidence="8" id="KW-0560">Oxidoreductase</keyword>
<dbReference type="OrthoDB" id="9811557at2"/>
<dbReference type="InterPro" id="IPR012257">
    <property type="entry name" value="Glc_ox_4Fe-4S"/>
</dbReference>
<evidence type="ECO:0000313" key="9">
    <source>
        <dbReference type="Proteomes" id="UP000304864"/>
    </source>
</evidence>
<keyword evidence="4 6" id="KW-0408">Iron</keyword>
<organism evidence="8 9">
    <name type="scientific">Thiomicrorhabdus sediminis</name>
    <dbReference type="NCBI Taxonomy" id="2580412"/>
    <lineage>
        <taxon>Bacteria</taxon>
        <taxon>Pseudomonadati</taxon>
        <taxon>Pseudomonadota</taxon>
        <taxon>Gammaproteobacteria</taxon>
        <taxon>Thiotrichales</taxon>
        <taxon>Piscirickettsiaceae</taxon>
        <taxon>Thiomicrorhabdus</taxon>
    </lineage>
</organism>
<dbReference type="GO" id="GO:0047809">
    <property type="term" value="F:D-lactate dehydrogenase activity"/>
    <property type="evidence" value="ECO:0007669"/>
    <property type="project" value="RHEA"/>
</dbReference>
<keyword evidence="5 6" id="KW-0411">Iron-sulfur</keyword>
<dbReference type="GO" id="GO:0051539">
    <property type="term" value="F:4 iron, 4 sulfur cluster binding"/>
    <property type="evidence" value="ECO:0007669"/>
    <property type="project" value="UniProtKB-UniRule"/>
</dbReference>
<gene>
    <name evidence="8" type="primary">glcF</name>
    <name evidence="8" type="ORF">FE785_00340</name>
</gene>
<comment type="catalytic activity">
    <reaction evidence="6">
        <text>(R)-lactate + A = pyruvate + AH2</text>
        <dbReference type="Rhea" id="RHEA:15089"/>
        <dbReference type="ChEBI" id="CHEBI:13193"/>
        <dbReference type="ChEBI" id="CHEBI:15361"/>
        <dbReference type="ChEBI" id="CHEBI:16004"/>
        <dbReference type="ChEBI" id="CHEBI:17499"/>
    </reaction>
</comment>
<dbReference type="PROSITE" id="PS51379">
    <property type="entry name" value="4FE4S_FER_2"/>
    <property type="match status" value="1"/>
</dbReference>
<evidence type="ECO:0000256" key="2">
    <source>
        <dbReference type="ARBA" id="ARBA00022723"/>
    </source>
</evidence>
<comment type="function">
    <text evidence="6">Component of a complex that catalyzes the oxidation of glycolate to glyoxylate.</text>
</comment>
<reference evidence="8 9" key="1">
    <citation type="submission" date="2019-05" db="EMBL/GenBank/DDBJ databases">
        <title>Thiomicrorhabdus sediminis sp. nov, a novel sulfur-oxidizing bacterium isolated from coastal sediment.</title>
        <authorList>
            <person name="Liu X."/>
        </authorList>
    </citation>
    <scope>NUCLEOTIDE SEQUENCE [LARGE SCALE GENOMIC DNA]</scope>
    <source>
        <strain evidence="8 9">G1</strain>
    </source>
</reference>
<sequence>MQTELAKDLLETETGQTADRILRSCVHCGFCLSTCPTYAVLGDELDSPRGRIYLIKSLLEGNPAGHSTHQHLDRCLTCLNCETTCPSGVEYGHLLDIGRTLAEQQIKRPPANRLARFIVRKSLTTPWLFNSLVALMPFLRHSKAVQLSIEEQALQQELISREDAIKNSVILLSGCVQPSLAPNINQATVRVLNKLGLNVIKSEQKNCCGAMDEHLCASDDALIKIKRNIDDWLPYLQQGCQAIISNTSGCGVMLKDYAHLLRNDEEYSDKARIISDASVDIAEFLAKQDLSAFTHYKNQRVTYHSPCTLQHGQKLPGLVEDTLRRLGYRVSLPKDAHLCCGSAGTYSILQPKLAKQLRANKIEQLEDTKPPIIVTANIGCLMHLQKATKTPVKHWIELL</sequence>
<name>A0A4P9K3A0_9GAMM</name>
<evidence type="ECO:0000256" key="4">
    <source>
        <dbReference type="ARBA" id="ARBA00023004"/>
    </source>
</evidence>
<evidence type="ECO:0000259" key="7">
    <source>
        <dbReference type="PROSITE" id="PS51379"/>
    </source>
</evidence>
<dbReference type="InterPro" id="IPR004017">
    <property type="entry name" value="Cys_rich_dom"/>
</dbReference>
<comment type="cofactor">
    <cofactor evidence="6">
        <name>[4Fe-4S] cluster</name>
        <dbReference type="ChEBI" id="CHEBI:49883"/>
    </cofactor>
    <text evidence="6">Binds 2 [4Fe-4S] clusters.</text>
</comment>
<dbReference type="EMBL" id="CP040602">
    <property type="protein sequence ID" value="QCU89181.1"/>
    <property type="molecule type" value="Genomic_DNA"/>
</dbReference>
<evidence type="ECO:0000256" key="6">
    <source>
        <dbReference type="PIRNR" id="PIRNR000139"/>
    </source>
</evidence>
<proteinExistence type="predicted"/>
<dbReference type="PANTHER" id="PTHR32479:SF17">
    <property type="entry name" value="GLYCOLATE OXIDASE IRON-SULFUR SUBUNIT"/>
    <property type="match status" value="1"/>
</dbReference>
<dbReference type="Gene3D" id="1.10.1060.10">
    <property type="entry name" value="Alpha-helical ferredoxin"/>
    <property type="match status" value="1"/>
</dbReference>
<evidence type="ECO:0000256" key="1">
    <source>
        <dbReference type="ARBA" id="ARBA00022485"/>
    </source>
</evidence>
<keyword evidence="9" id="KW-1185">Reference proteome</keyword>
<dbReference type="EC" id="1.1.99.14" evidence="6"/>
<dbReference type="FunFam" id="1.10.1060.10:FF:000012">
    <property type="entry name" value="Glycolate oxidase iron-sulfur subunit"/>
    <property type="match status" value="1"/>
</dbReference>
<dbReference type="AlphaFoldDB" id="A0A4P9K3A0"/>
<dbReference type="SUPFAM" id="SSF54862">
    <property type="entry name" value="4Fe-4S ferredoxins"/>
    <property type="match status" value="1"/>
</dbReference>
<dbReference type="Pfam" id="PF13183">
    <property type="entry name" value="Fer4_8"/>
    <property type="match status" value="1"/>
</dbReference>
<accession>A0A4P9K3A0</accession>
<keyword evidence="1 6" id="KW-0004">4Fe-4S</keyword>
<dbReference type="GO" id="GO:0019154">
    <property type="term" value="F:glycolate dehydrogenase activity"/>
    <property type="evidence" value="ECO:0007669"/>
    <property type="project" value="UniProtKB-EC"/>
</dbReference>
<dbReference type="Pfam" id="PF02754">
    <property type="entry name" value="CCG"/>
    <property type="match status" value="2"/>
</dbReference>
<dbReference type="InterPro" id="IPR017896">
    <property type="entry name" value="4Fe4S_Fe-S-bd"/>
</dbReference>
<feature type="domain" description="4Fe-4S ferredoxin-type" evidence="7">
    <location>
        <begin position="14"/>
        <end position="45"/>
    </location>
</feature>
<dbReference type="Proteomes" id="UP000304864">
    <property type="component" value="Chromosome"/>
</dbReference>
<protein>
    <recommendedName>
        <fullName evidence="6">Glycolate oxidase iron-sulfur subunit</fullName>
        <ecNumber evidence="6">1.1.99.14</ecNumber>
    </recommendedName>
</protein>
<evidence type="ECO:0000313" key="8">
    <source>
        <dbReference type="EMBL" id="QCU89181.1"/>
    </source>
</evidence>
<comment type="catalytic activity">
    <reaction evidence="6">
        <text>glycolate + A = glyoxylate + AH2</text>
        <dbReference type="Rhea" id="RHEA:21264"/>
        <dbReference type="ChEBI" id="CHEBI:13193"/>
        <dbReference type="ChEBI" id="CHEBI:17499"/>
        <dbReference type="ChEBI" id="CHEBI:29805"/>
        <dbReference type="ChEBI" id="CHEBI:36655"/>
        <dbReference type="EC" id="1.1.99.14"/>
    </reaction>
</comment>
<dbReference type="PANTHER" id="PTHR32479">
    <property type="entry name" value="GLYCOLATE OXIDASE IRON-SULFUR SUBUNIT"/>
    <property type="match status" value="1"/>
</dbReference>
<keyword evidence="2 6" id="KW-0479">Metal-binding</keyword>
<dbReference type="InterPro" id="IPR017900">
    <property type="entry name" value="4Fe4S_Fe_S_CS"/>
</dbReference>